<name>A0A841XVW7_9LIST</name>
<keyword evidence="2" id="KW-0238">DNA-binding</keyword>
<keyword evidence="1" id="KW-0805">Transcription regulation</keyword>
<dbReference type="SUPFAM" id="SSF51215">
    <property type="entry name" value="Regulatory protein AraC"/>
    <property type="match status" value="1"/>
</dbReference>
<evidence type="ECO:0000256" key="1">
    <source>
        <dbReference type="ARBA" id="ARBA00023015"/>
    </source>
</evidence>
<dbReference type="RefSeq" id="WP_185376078.1">
    <property type="nucleotide sequence ID" value="NZ_JAARPL010000002.1"/>
</dbReference>
<dbReference type="PROSITE" id="PS00041">
    <property type="entry name" value="HTH_ARAC_FAMILY_1"/>
    <property type="match status" value="1"/>
</dbReference>
<evidence type="ECO:0000313" key="6">
    <source>
        <dbReference type="Proteomes" id="UP000591929"/>
    </source>
</evidence>
<dbReference type="EMBL" id="JAARPL010000002">
    <property type="protein sequence ID" value="MBC1371381.1"/>
    <property type="molecule type" value="Genomic_DNA"/>
</dbReference>
<proteinExistence type="predicted"/>
<dbReference type="InterPro" id="IPR018060">
    <property type="entry name" value="HTH_AraC"/>
</dbReference>
<protein>
    <submittedName>
        <fullName evidence="5">AraC family transcriptional regulator</fullName>
    </submittedName>
</protein>
<comment type="caution">
    <text evidence="5">The sequence shown here is derived from an EMBL/GenBank/DDBJ whole genome shotgun (WGS) entry which is preliminary data.</text>
</comment>
<accession>A0A841XVW7</accession>
<dbReference type="InterPro" id="IPR018062">
    <property type="entry name" value="HTH_AraC-typ_CS"/>
</dbReference>
<dbReference type="AlphaFoldDB" id="A0A841XVW7"/>
<reference evidence="5 6" key="1">
    <citation type="submission" date="2020-03" db="EMBL/GenBank/DDBJ databases">
        <title>Soil Listeria distribution.</title>
        <authorList>
            <person name="Liao J."/>
            <person name="Wiedmann M."/>
        </authorList>
    </citation>
    <scope>NUCLEOTIDE SEQUENCE [LARGE SCALE GENOMIC DNA]</scope>
    <source>
        <strain evidence="5 6">FSL L7-1681</strain>
    </source>
</reference>
<dbReference type="GO" id="GO:0043565">
    <property type="term" value="F:sequence-specific DNA binding"/>
    <property type="evidence" value="ECO:0007669"/>
    <property type="project" value="InterPro"/>
</dbReference>
<feature type="domain" description="HTH araC/xylS-type" evidence="4">
    <location>
        <begin position="173"/>
        <end position="272"/>
    </location>
</feature>
<sequence>MFNSIGTFQTEQILSEELSLFECGFEDVRPRVPYQYEQIDYYLIHFIVEGEGMFFINGEIHQLGQGEGFVIPPNTDNNYYPLVGNPWSYRWIGIKGSCCDKILRAAGLLQNTFIYQHDDISKMDRLFQEVYLMSQENQLYGAIGKVYEIMNELITEYNNKKRYTVSEGESYILAAMNIIKTNYSDPTLSIADIAETIQIERSYLFKLFKKYITTSPQQYLILFRLNKASELLRKTNLSIEEIAFLTGFSGYSHFSKTFQSKKNIPPTQFRKQYRVID</sequence>
<dbReference type="InterPro" id="IPR037923">
    <property type="entry name" value="HTH-like"/>
</dbReference>
<keyword evidence="3" id="KW-0804">Transcription</keyword>
<dbReference type="PANTHER" id="PTHR43280">
    <property type="entry name" value="ARAC-FAMILY TRANSCRIPTIONAL REGULATOR"/>
    <property type="match status" value="1"/>
</dbReference>
<dbReference type="InterPro" id="IPR003313">
    <property type="entry name" value="AraC-bd"/>
</dbReference>
<dbReference type="Gene3D" id="1.10.10.60">
    <property type="entry name" value="Homeodomain-like"/>
    <property type="match status" value="2"/>
</dbReference>
<evidence type="ECO:0000256" key="2">
    <source>
        <dbReference type="ARBA" id="ARBA00023125"/>
    </source>
</evidence>
<dbReference type="SUPFAM" id="SSF46689">
    <property type="entry name" value="Homeodomain-like"/>
    <property type="match status" value="2"/>
</dbReference>
<dbReference type="PROSITE" id="PS01124">
    <property type="entry name" value="HTH_ARAC_FAMILY_2"/>
    <property type="match status" value="1"/>
</dbReference>
<dbReference type="InterPro" id="IPR009057">
    <property type="entry name" value="Homeodomain-like_sf"/>
</dbReference>
<evidence type="ECO:0000313" key="5">
    <source>
        <dbReference type="EMBL" id="MBC1371381.1"/>
    </source>
</evidence>
<organism evidence="5 6">
    <name type="scientific">Listeria booriae</name>
    <dbReference type="NCBI Taxonomy" id="1552123"/>
    <lineage>
        <taxon>Bacteria</taxon>
        <taxon>Bacillati</taxon>
        <taxon>Bacillota</taxon>
        <taxon>Bacilli</taxon>
        <taxon>Bacillales</taxon>
        <taxon>Listeriaceae</taxon>
        <taxon>Listeria</taxon>
    </lineage>
</organism>
<dbReference type="Gene3D" id="2.60.120.280">
    <property type="entry name" value="Regulatory protein AraC"/>
    <property type="match status" value="1"/>
</dbReference>
<dbReference type="SMART" id="SM00342">
    <property type="entry name" value="HTH_ARAC"/>
    <property type="match status" value="1"/>
</dbReference>
<gene>
    <name evidence="5" type="ORF">HB847_03290</name>
</gene>
<dbReference type="GO" id="GO:0003700">
    <property type="term" value="F:DNA-binding transcription factor activity"/>
    <property type="evidence" value="ECO:0007669"/>
    <property type="project" value="InterPro"/>
</dbReference>
<dbReference type="Pfam" id="PF12833">
    <property type="entry name" value="HTH_18"/>
    <property type="match status" value="1"/>
</dbReference>
<dbReference type="Pfam" id="PF02311">
    <property type="entry name" value="AraC_binding"/>
    <property type="match status" value="1"/>
</dbReference>
<dbReference type="CDD" id="cd06986">
    <property type="entry name" value="cupin_MmsR-like_N"/>
    <property type="match status" value="1"/>
</dbReference>
<evidence type="ECO:0000259" key="4">
    <source>
        <dbReference type="PROSITE" id="PS01124"/>
    </source>
</evidence>
<evidence type="ECO:0000256" key="3">
    <source>
        <dbReference type="ARBA" id="ARBA00023163"/>
    </source>
</evidence>
<dbReference type="PANTHER" id="PTHR43280:SF28">
    <property type="entry name" value="HTH-TYPE TRANSCRIPTIONAL ACTIVATOR RHAS"/>
    <property type="match status" value="1"/>
</dbReference>
<dbReference type="Proteomes" id="UP000591929">
    <property type="component" value="Unassembled WGS sequence"/>
</dbReference>